<dbReference type="PROSITE" id="PS51154">
    <property type="entry name" value="MACRO"/>
    <property type="match status" value="1"/>
</dbReference>
<keyword evidence="3" id="KW-1185">Reference proteome</keyword>
<feature type="compositionally biased region" description="Polar residues" evidence="1">
    <location>
        <begin position="227"/>
        <end position="237"/>
    </location>
</feature>
<feature type="region of interest" description="Disordered" evidence="1">
    <location>
        <begin position="660"/>
        <end position="762"/>
    </location>
</feature>
<feature type="compositionally biased region" description="Basic and acidic residues" evidence="1">
    <location>
        <begin position="391"/>
        <end position="401"/>
    </location>
</feature>
<dbReference type="InterPro" id="IPR043472">
    <property type="entry name" value="Macro_dom-like"/>
</dbReference>
<sequence length="1232" mass="135082">MGNNQSQSPDSDGEESPRYTFHEDVLREAQINAPIAAGTSVTGAIPPPHISSGILSDDEFFSAEEGDSVGSITPPRTRPESSSGEDFSDDSDDNIDDRSLHQADDGESPDVSLSVESIEEGEFVVPHVPDKVTPRGGRPLRSTRSCGQCSVSVDHDQDSIGPELESSQSLSVTQDSDGSRAATPRTRQSQRLRTASTNQISEQNTPGRQTSSSQDKVSPFKPIFSPLTGTGESQTASLILAAQAGKRKAQRGTMRVVENTRVTVPVTRRATRSSQQSRQRLGIIDSSDSDESESEGSKRFSKKGRYIKKSPETKRKRGQGQDRVQDLNSSTESQLPKKKKRWSGSSKTADSDESCEDGSEKRQSCGSSEASSCQSEEKSPMPDIGKRRHSDKPSSRQRQPETSDSDELSDAQQNRNKRSRLSHKRLSHSPRDGKRELNVRSPSHSKNPEEEDFGTSRRTRSGAVSRNTDQYSETFPSRIKRLRIGAYNPPYHRPSSVADEEVNSVKSASSAAMISNQTTDSEVNAFVSESERKNYAVFSSLEGARELSGKKLSPKISKDENADSESLPPESVIASDVNASSREDGDHQEINLLNSSKMGDQGIRNVHGKIVPLRQHVSLANNAASSSVSTESSQQSEQPSLPKFPNLTVNLRTKNSAFSKPLQETQMETREGNVSNLVNSSAYSTTRSRKGLIVSSPVTSDGSNSEADGYFSVSEEQKLPPSPLRDLVLIPPSQMKDKNNSNSGSRGQKRERTEDQAPGEDSCLETDMEVETGAQSFLAFPYPSNEQPRTILTGKRTGRSAAERFKNFWSKRKNIGDNIKTFFSKVNSSSTKSPTLFENMGSIKQRLLSSGATHKRGLSTLPAHHSSSLSSSFFQNKQPSLLRDTRSGQPTQLYHSSREMAAGSIGPGQRLSLPSWSSPRISTNRISLRNYRREPTVHSTGTQTLDSADDQSADLVELLPQTSLYEVLHFRLANFLEVSVCMGDISEQLTTGIVNWTDGALSHSITECSQNIASKGGTLMRTACKDYLETKGGSLEAPDVLLTPAGGKFDSCVETILHVTTPEEAELYDDEERGIHALLEVYANCLRFTNERLSLRSVSFPLIGQDIFPAGVCVRAFLNSLLIFLAELSLSSSTNSSPPNLSFINLVISDAVTTDFAADFLHQCLERISSDGLELAVTEMYNFFCEQTQRQLMKRDSVSPKKTPSLIKQTEQIADNPLRSPSGRPKMKRRRL</sequence>
<feature type="compositionally biased region" description="Polar residues" evidence="1">
    <location>
        <begin position="185"/>
        <end position="216"/>
    </location>
</feature>
<feature type="compositionally biased region" description="Basic and acidic residues" evidence="1">
    <location>
        <begin position="309"/>
        <end position="325"/>
    </location>
</feature>
<feature type="compositionally biased region" description="Acidic residues" evidence="1">
    <location>
        <begin position="86"/>
        <end position="95"/>
    </location>
</feature>
<evidence type="ECO:0000313" key="3">
    <source>
        <dbReference type="Proteomes" id="UP000694888"/>
    </source>
</evidence>
<evidence type="ECO:0000256" key="1">
    <source>
        <dbReference type="SAM" id="MobiDB-lite"/>
    </source>
</evidence>
<evidence type="ECO:0000313" key="5">
    <source>
        <dbReference type="RefSeq" id="XP_035828473.1"/>
    </source>
</evidence>
<feature type="region of interest" description="Disordered" evidence="1">
    <location>
        <begin position="1"/>
        <end position="24"/>
    </location>
</feature>
<dbReference type="RefSeq" id="XP_035828473.1">
    <property type="nucleotide sequence ID" value="XM_035972580.1"/>
</dbReference>
<feature type="compositionally biased region" description="Polar residues" evidence="1">
    <location>
        <begin position="142"/>
        <end position="151"/>
    </location>
</feature>
<dbReference type="InterPro" id="IPR002589">
    <property type="entry name" value="Macro_dom"/>
</dbReference>
<accession>A0ABM1W1D0</accession>
<dbReference type="SUPFAM" id="SSF52949">
    <property type="entry name" value="Macro domain-like"/>
    <property type="match status" value="1"/>
</dbReference>
<feature type="compositionally biased region" description="Polar residues" evidence="1">
    <location>
        <begin position="1"/>
        <end position="10"/>
    </location>
</feature>
<feature type="compositionally biased region" description="Basic and acidic residues" evidence="1">
    <location>
        <begin position="429"/>
        <end position="438"/>
    </location>
</feature>
<evidence type="ECO:0000313" key="4">
    <source>
        <dbReference type="RefSeq" id="XP_005109168.1"/>
    </source>
</evidence>
<feature type="compositionally biased region" description="Low complexity" evidence="1">
    <location>
        <begin position="255"/>
        <end position="286"/>
    </location>
</feature>
<feature type="compositionally biased region" description="Polar residues" evidence="1">
    <location>
        <begin position="660"/>
        <end position="686"/>
    </location>
</feature>
<feature type="region of interest" description="Disordered" evidence="1">
    <location>
        <begin position="1194"/>
        <end position="1232"/>
    </location>
</feature>
<feature type="compositionally biased region" description="Low complexity" evidence="1">
    <location>
        <begin position="622"/>
        <end position="641"/>
    </location>
</feature>
<reference evidence="4 5" key="1">
    <citation type="submission" date="2025-05" db="UniProtKB">
        <authorList>
            <consortium name="RefSeq"/>
        </authorList>
    </citation>
    <scope>IDENTIFICATION</scope>
</reference>
<feature type="compositionally biased region" description="Polar residues" evidence="1">
    <location>
        <begin position="165"/>
        <end position="176"/>
    </location>
</feature>
<feature type="region of interest" description="Disordered" evidence="1">
    <location>
        <begin position="545"/>
        <end position="585"/>
    </location>
</feature>
<name>A0ABM1W1D0_APLCA</name>
<feature type="compositionally biased region" description="Low complexity" evidence="1">
    <location>
        <begin position="364"/>
        <end position="374"/>
    </location>
</feature>
<feature type="compositionally biased region" description="Basic residues" evidence="1">
    <location>
        <begin position="415"/>
        <end position="428"/>
    </location>
</feature>
<proteinExistence type="predicted"/>
<dbReference type="Gene3D" id="3.40.220.10">
    <property type="entry name" value="Leucine Aminopeptidase, subunit E, domain 1"/>
    <property type="match status" value="1"/>
</dbReference>
<feature type="region of interest" description="Disordered" evidence="1">
    <location>
        <begin position="38"/>
        <end position="476"/>
    </location>
</feature>
<feature type="compositionally biased region" description="Acidic residues" evidence="1">
    <location>
        <begin position="56"/>
        <end position="67"/>
    </location>
</feature>
<dbReference type="Pfam" id="PF01661">
    <property type="entry name" value="Macro"/>
    <property type="match status" value="1"/>
</dbReference>
<dbReference type="GeneID" id="101856611"/>
<gene>
    <name evidence="4 5" type="primary">LOC101856611</name>
</gene>
<feature type="domain" description="Macro" evidence="2">
    <location>
        <begin position="965"/>
        <end position="1165"/>
    </location>
</feature>
<evidence type="ECO:0000259" key="2">
    <source>
        <dbReference type="PROSITE" id="PS51154"/>
    </source>
</evidence>
<feature type="region of interest" description="Disordered" evidence="1">
    <location>
        <begin position="622"/>
        <end position="646"/>
    </location>
</feature>
<feature type="compositionally biased region" description="Basic and acidic residues" evidence="1">
    <location>
        <begin position="15"/>
        <end position="24"/>
    </location>
</feature>
<organism evidence="3 5">
    <name type="scientific">Aplysia californica</name>
    <name type="common">California sea hare</name>
    <dbReference type="NCBI Taxonomy" id="6500"/>
    <lineage>
        <taxon>Eukaryota</taxon>
        <taxon>Metazoa</taxon>
        <taxon>Spiralia</taxon>
        <taxon>Lophotrochozoa</taxon>
        <taxon>Mollusca</taxon>
        <taxon>Gastropoda</taxon>
        <taxon>Heterobranchia</taxon>
        <taxon>Euthyneura</taxon>
        <taxon>Tectipleura</taxon>
        <taxon>Aplysiida</taxon>
        <taxon>Aplysioidea</taxon>
        <taxon>Aplysiidae</taxon>
        <taxon>Aplysia</taxon>
    </lineage>
</organism>
<feature type="compositionally biased region" description="Polar residues" evidence="1">
    <location>
        <begin position="1200"/>
        <end position="1213"/>
    </location>
</feature>
<dbReference type="Proteomes" id="UP000694888">
    <property type="component" value="Unplaced"/>
</dbReference>
<protein>
    <submittedName>
        <fullName evidence="4 5">Uncharacterized protein LOC101856611</fullName>
    </submittedName>
</protein>
<feature type="compositionally biased region" description="Polar residues" evidence="1">
    <location>
        <begin position="462"/>
        <end position="475"/>
    </location>
</feature>
<feature type="compositionally biased region" description="Basic residues" evidence="1">
    <location>
        <begin position="299"/>
        <end position="308"/>
    </location>
</feature>
<dbReference type="RefSeq" id="XP_005109168.1">
    <property type="nucleotide sequence ID" value="XM_005109111.3"/>
</dbReference>
<feature type="compositionally biased region" description="Polar residues" evidence="1">
    <location>
        <begin position="696"/>
        <end position="706"/>
    </location>
</feature>